<evidence type="ECO:0000256" key="6">
    <source>
        <dbReference type="SAM" id="MobiDB-lite"/>
    </source>
</evidence>
<dbReference type="PROSITE" id="PS50888">
    <property type="entry name" value="BHLH"/>
    <property type="match status" value="1"/>
</dbReference>
<comment type="caution">
    <text evidence="8">The sequence shown here is derived from an EMBL/GenBank/DDBJ whole genome shotgun (WGS) entry which is preliminary data.</text>
</comment>
<dbReference type="OrthoDB" id="687495at2759"/>
<dbReference type="Gene3D" id="4.10.280.10">
    <property type="entry name" value="Helix-loop-helix DNA-binding domain"/>
    <property type="match status" value="1"/>
</dbReference>
<keyword evidence="2" id="KW-0805">Transcription regulation</keyword>
<dbReference type="InterPro" id="IPR045843">
    <property type="entry name" value="IND-like"/>
</dbReference>
<dbReference type="GO" id="GO:0046983">
    <property type="term" value="F:protein dimerization activity"/>
    <property type="evidence" value="ECO:0007669"/>
    <property type="project" value="InterPro"/>
</dbReference>
<organism evidence="8 9">
    <name type="scientific">Turnera subulata</name>
    <dbReference type="NCBI Taxonomy" id="218843"/>
    <lineage>
        <taxon>Eukaryota</taxon>
        <taxon>Viridiplantae</taxon>
        <taxon>Streptophyta</taxon>
        <taxon>Embryophyta</taxon>
        <taxon>Tracheophyta</taxon>
        <taxon>Spermatophyta</taxon>
        <taxon>Magnoliopsida</taxon>
        <taxon>eudicotyledons</taxon>
        <taxon>Gunneridae</taxon>
        <taxon>Pentapetalae</taxon>
        <taxon>rosids</taxon>
        <taxon>fabids</taxon>
        <taxon>Malpighiales</taxon>
        <taxon>Passifloraceae</taxon>
        <taxon>Turnera</taxon>
    </lineage>
</organism>
<keyword evidence="5" id="KW-0539">Nucleus</keyword>
<dbReference type="InterPro" id="IPR036638">
    <property type="entry name" value="HLH_DNA-bd_sf"/>
</dbReference>
<comment type="subcellular location">
    <subcellularLocation>
        <location evidence="1">Nucleus</location>
    </subcellularLocation>
</comment>
<dbReference type="Pfam" id="PF00010">
    <property type="entry name" value="HLH"/>
    <property type="match status" value="1"/>
</dbReference>
<accession>A0A9Q0GE16</accession>
<dbReference type="GO" id="GO:0003677">
    <property type="term" value="F:DNA binding"/>
    <property type="evidence" value="ECO:0007669"/>
    <property type="project" value="UniProtKB-KW"/>
</dbReference>
<evidence type="ECO:0000256" key="4">
    <source>
        <dbReference type="ARBA" id="ARBA00023163"/>
    </source>
</evidence>
<dbReference type="InterPro" id="IPR011598">
    <property type="entry name" value="bHLH_dom"/>
</dbReference>
<keyword evidence="9" id="KW-1185">Reference proteome</keyword>
<evidence type="ECO:0000259" key="7">
    <source>
        <dbReference type="PROSITE" id="PS50888"/>
    </source>
</evidence>
<dbReference type="AlphaFoldDB" id="A0A9Q0GE16"/>
<dbReference type="SUPFAM" id="SSF47459">
    <property type="entry name" value="HLH, helix-loop-helix DNA-binding domain"/>
    <property type="match status" value="1"/>
</dbReference>
<feature type="domain" description="BHLH" evidence="7">
    <location>
        <begin position="233"/>
        <end position="282"/>
    </location>
</feature>
<reference evidence="8" key="1">
    <citation type="submission" date="2022-02" db="EMBL/GenBank/DDBJ databases">
        <authorList>
            <person name="Henning P.M."/>
            <person name="McCubbin A.G."/>
            <person name="Shore J.S."/>
        </authorList>
    </citation>
    <scope>NUCLEOTIDE SEQUENCE</scope>
    <source>
        <strain evidence="8">F60SS</strain>
        <tissue evidence="8">Leaves</tissue>
    </source>
</reference>
<gene>
    <name evidence="8" type="ORF">Tsubulata_003713</name>
</gene>
<keyword evidence="4" id="KW-0804">Transcription</keyword>
<feature type="compositionally biased region" description="Low complexity" evidence="6">
    <location>
        <begin position="222"/>
        <end position="235"/>
    </location>
</feature>
<reference evidence="8" key="2">
    <citation type="journal article" date="2023" name="Plants (Basel)">
        <title>Annotation of the Turnera subulata (Passifloraceae) Draft Genome Reveals the S-Locus Evolved after the Divergence of Turneroideae from Passifloroideae in a Stepwise Manner.</title>
        <authorList>
            <person name="Henning P.M."/>
            <person name="Roalson E.H."/>
            <person name="Mir W."/>
            <person name="McCubbin A.G."/>
            <person name="Shore J.S."/>
        </authorList>
    </citation>
    <scope>NUCLEOTIDE SEQUENCE</scope>
    <source>
        <strain evidence="8">F60SS</strain>
    </source>
</reference>
<dbReference type="Proteomes" id="UP001141552">
    <property type="component" value="Unassembled WGS sequence"/>
</dbReference>
<sequence length="329" mass="36229">MALVKDRMSSVQACAYNGNVMGDLTSLRPYGSICDESHKVAHEEGDSSFDKANGIIKNLARSHSSSSSLGSPSSPNSGEFLFQAPNHQTEEAHSLINFRGGFDTFMQANGSLLSFQQNDKVSEAKDDYSTWEGNLNYSYQWNQISPKCSNPRLSEELNCFQTASNLNSTMTNTEIESQGDWLYSDATIVADSIQESGTQDNNFLKRPNTGESTQTLKKQCNSANKKAKAKSTPSKDPQSIAAKNRRERISERLKILQELVPNGSKVDLVTMLEKAISYVKFLQLQVKVLATDEFWPAQGGKAPDISQVKEAIDAILSSQRDRNSSSSSK</sequence>
<evidence type="ECO:0000313" key="8">
    <source>
        <dbReference type="EMBL" id="KAJ4848320.1"/>
    </source>
</evidence>
<evidence type="ECO:0000313" key="9">
    <source>
        <dbReference type="Proteomes" id="UP001141552"/>
    </source>
</evidence>
<evidence type="ECO:0000256" key="5">
    <source>
        <dbReference type="ARBA" id="ARBA00023242"/>
    </source>
</evidence>
<proteinExistence type="predicted"/>
<dbReference type="GO" id="GO:0048766">
    <property type="term" value="P:root hair initiation"/>
    <property type="evidence" value="ECO:0007669"/>
    <property type="project" value="UniProtKB-ARBA"/>
</dbReference>
<dbReference type="CDD" id="cd11454">
    <property type="entry name" value="bHLH_AtIND_like"/>
    <property type="match status" value="1"/>
</dbReference>
<evidence type="ECO:0000256" key="1">
    <source>
        <dbReference type="ARBA" id="ARBA00004123"/>
    </source>
</evidence>
<dbReference type="GO" id="GO:0003700">
    <property type="term" value="F:DNA-binding transcription factor activity"/>
    <property type="evidence" value="ECO:0007669"/>
    <property type="project" value="InterPro"/>
</dbReference>
<evidence type="ECO:0000256" key="2">
    <source>
        <dbReference type="ARBA" id="ARBA00023015"/>
    </source>
</evidence>
<dbReference type="PANTHER" id="PTHR45914">
    <property type="entry name" value="TRANSCRIPTION FACTOR HEC3-RELATED"/>
    <property type="match status" value="1"/>
</dbReference>
<dbReference type="EMBL" id="JAKUCV010000928">
    <property type="protein sequence ID" value="KAJ4848320.1"/>
    <property type="molecule type" value="Genomic_DNA"/>
</dbReference>
<evidence type="ECO:0000256" key="3">
    <source>
        <dbReference type="ARBA" id="ARBA00023125"/>
    </source>
</evidence>
<protein>
    <recommendedName>
        <fullName evidence="7">BHLH domain-containing protein</fullName>
    </recommendedName>
</protein>
<dbReference type="GO" id="GO:0005634">
    <property type="term" value="C:nucleus"/>
    <property type="evidence" value="ECO:0007669"/>
    <property type="project" value="UniProtKB-SubCell"/>
</dbReference>
<dbReference type="PANTHER" id="PTHR45914:SF59">
    <property type="entry name" value="TRANSCRIPTION FACTOR BHLH83-LIKE"/>
    <property type="match status" value="1"/>
</dbReference>
<name>A0A9Q0GE16_9ROSI</name>
<feature type="region of interest" description="Disordered" evidence="6">
    <location>
        <begin position="222"/>
        <end position="245"/>
    </location>
</feature>
<dbReference type="FunFam" id="4.10.280.10:FF:000046">
    <property type="entry name" value="Transcription factor bHLH83"/>
    <property type="match status" value="1"/>
</dbReference>
<keyword evidence="3" id="KW-0238">DNA-binding</keyword>
<dbReference type="SMART" id="SM00353">
    <property type="entry name" value="HLH"/>
    <property type="match status" value="1"/>
</dbReference>